<feature type="transmembrane region" description="Helical" evidence="7">
    <location>
        <begin position="79"/>
        <end position="109"/>
    </location>
</feature>
<feature type="transmembrane region" description="Helical" evidence="7">
    <location>
        <begin position="398"/>
        <end position="420"/>
    </location>
</feature>
<dbReference type="InterPro" id="IPR020846">
    <property type="entry name" value="MFS_dom"/>
</dbReference>
<evidence type="ECO:0000256" key="1">
    <source>
        <dbReference type="ARBA" id="ARBA00004651"/>
    </source>
</evidence>
<dbReference type="GO" id="GO:0022857">
    <property type="term" value="F:transmembrane transporter activity"/>
    <property type="evidence" value="ECO:0007669"/>
    <property type="project" value="InterPro"/>
</dbReference>
<dbReference type="GO" id="GO:0005886">
    <property type="term" value="C:plasma membrane"/>
    <property type="evidence" value="ECO:0007669"/>
    <property type="project" value="UniProtKB-SubCell"/>
</dbReference>
<evidence type="ECO:0000256" key="4">
    <source>
        <dbReference type="ARBA" id="ARBA00022989"/>
    </source>
</evidence>
<name>A0A846RYX2_9MICO</name>
<organism evidence="9 10">
    <name type="scientific">Brevibacterium marinum</name>
    <dbReference type="NCBI Taxonomy" id="418643"/>
    <lineage>
        <taxon>Bacteria</taxon>
        <taxon>Bacillati</taxon>
        <taxon>Actinomycetota</taxon>
        <taxon>Actinomycetes</taxon>
        <taxon>Micrococcales</taxon>
        <taxon>Brevibacteriaceae</taxon>
        <taxon>Brevibacterium</taxon>
    </lineage>
</organism>
<feature type="transmembrane region" description="Helical" evidence="7">
    <location>
        <begin position="308"/>
        <end position="327"/>
    </location>
</feature>
<feature type="transmembrane region" description="Helical" evidence="7">
    <location>
        <begin position="12"/>
        <end position="35"/>
    </location>
</feature>
<evidence type="ECO:0000256" key="6">
    <source>
        <dbReference type="SAM" id="MobiDB-lite"/>
    </source>
</evidence>
<evidence type="ECO:0000256" key="2">
    <source>
        <dbReference type="ARBA" id="ARBA00022475"/>
    </source>
</evidence>
<comment type="subcellular location">
    <subcellularLocation>
        <location evidence="1">Cell membrane</location>
        <topology evidence="1">Multi-pass membrane protein</topology>
    </subcellularLocation>
</comment>
<keyword evidence="4 7" id="KW-1133">Transmembrane helix</keyword>
<feature type="transmembrane region" description="Helical" evidence="7">
    <location>
        <begin position="241"/>
        <end position="262"/>
    </location>
</feature>
<evidence type="ECO:0000259" key="8">
    <source>
        <dbReference type="PROSITE" id="PS50850"/>
    </source>
</evidence>
<dbReference type="SUPFAM" id="SSF103473">
    <property type="entry name" value="MFS general substrate transporter"/>
    <property type="match status" value="1"/>
</dbReference>
<dbReference type="PROSITE" id="PS50850">
    <property type="entry name" value="MFS"/>
    <property type="match status" value="1"/>
</dbReference>
<dbReference type="Proteomes" id="UP000576792">
    <property type="component" value="Unassembled WGS sequence"/>
</dbReference>
<feature type="transmembrane region" description="Helical" evidence="7">
    <location>
        <begin position="333"/>
        <end position="357"/>
    </location>
</feature>
<comment type="caution">
    <text evidence="9">The sequence shown here is derived from an EMBL/GenBank/DDBJ whole genome shotgun (WGS) entry which is preliminary data.</text>
</comment>
<feature type="transmembrane region" description="Helical" evidence="7">
    <location>
        <begin position="274"/>
        <end position="296"/>
    </location>
</feature>
<dbReference type="Pfam" id="PF07690">
    <property type="entry name" value="MFS_1"/>
    <property type="match status" value="1"/>
</dbReference>
<keyword evidence="10" id="KW-1185">Reference proteome</keyword>
<feature type="transmembrane region" description="Helical" evidence="7">
    <location>
        <begin position="47"/>
        <end position="67"/>
    </location>
</feature>
<feature type="domain" description="Major facilitator superfamily (MFS) profile" evidence="8">
    <location>
        <begin position="1"/>
        <end position="424"/>
    </location>
</feature>
<feature type="transmembrane region" description="Helical" evidence="7">
    <location>
        <begin position="154"/>
        <end position="179"/>
    </location>
</feature>
<dbReference type="InterPro" id="IPR036259">
    <property type="entry name" value="MFS_trans_sf"/>
</dbReference>
<dbReference type="InterPro" id="IPR011701">
    <property type="entry name" value="MFS"/>
</dbReference>
<dbReference type="RefSeq" id="WP_167950246.1">
    <property type="nucleotide sequence ID" value="NZ_BAAAPQ010000026.1"/>
</dbReference>
<keyword evidence="2" id="KW-1003">Cell membrane</keyword>
<dbReference type="CDD" id="cd06174">
    <property type="entry name" value="MFS"/>
    <property type="match status" value="1"/>
</dbReference>
<reference evidence="9 10" key="1">
    <citation type="submission" date="2020-03" db="EMBL/GenBank/DDBJ databases">
        <title>Sequencing the genomes of 1000 actinobacteria strains.</title>
        <authorList>
            <person name="Klenk H.-P."/>
        </authorList>
    </citation>
    <scope>NUCLEOTIDE SEQUENCE [LARGE SCALE GENOMIC DNA]</scope>
    <source>
        <strain evidence="9 10">DSM 18964</strain>
    </source>
</reference>
<gene>
    <name evidence="9" type="ORF">BKA07_001395</name>
</gene>
<dbReference type="AlphaFoldDB" id="A0A846RYX2"/>
<dbReference type="EMBL" id="JAATJN010000001">
    <property type="protein sequence ID" value="NJC56360.1"/>
    <property type="molecule type" value="Genomic_DNA"/>
</dbReference>
<keyword evidence="5 7" id="KW-0472">Membrane</keyword>
<protein>
    <submittedName>
        <fullName evidence="9">MFS family permease</fullName>
    </submittedName>
</protein>
<dbReference type="InterPro" id="IPR050189">
    <property type="entry name" value="MFS_Efflux_Transporters"/>
</dbReference>
<evidence type="ECO:0000256" key="5">
    <source>
        <dbReference type="ARBA" id="ARBA00023136"/>
    </source>
</evidence>
<dbReference type="PANTHER" id="PTHR43124">
    <property type="entry name" value="PURINE EFFLUX PUMP PBUE"/>
    <property type="match status" value="1"/>
</dbReference>
<feature type="region of interest" description="Disordered" evidence="6">
    <location>
        <begin position="204"/>
        <end position="235"/>
    </location>
</feature>
<evidence type="ECO:0000313" key="10">
    <source>
        <dbReference type="Proteomes" id="UP000576792"/>
    </source>
</evidence>
<dbReference type="PANTHER" id="PTHR43124:SF3">
    <property type="entry name" value="CHLORAMPHENICOL EFFLUX PUMP RV0191"/>
    <property type="match status" value="1"/>
</dbReference>
<feature type="transmembrane region" description="Helical" evidence="7">
    <location>
        <begin position="369"/>
        <end position="392"/>
    </location>
</feature>
<evidence type="ECO:0000256" key="7">
    <source>
        <dbReference type="SAM" id="Phobius"/>
    </source>
</evidence>
<dbReference type="Gene3D" id="1.20.1250.20">
    <property type="entry name" value="MFS general substrate transporter like domains"/>
    <property type="match status" value="1"/>
</dbReference>
<accession>A0A846RYX2</accession>
<keyword evidence="3 7" id="KW-0812">Transmembrane</keyword>
<sequence>MDRRERRGPGRGLLTVLLGAVGSGPLLLYGLSAASDSIIVDLGISEAQFGLLATACFACAAIGNATLGRIADRQSDTSLMTLVFVLSTAALALVAIPASFWMLLIAAGISGIAQSFPNGITNRILLERVPVSKRIGWVGIKQSGVQVSQLTASLAFPLLAAAAGWRGAALAIAIVPLVLMVMTWQSLRVTPVLPEHLSPPAGANESITAGSVDAEPNDSGEHGAEPIDAETPDSSGHPGMVWALAAFGLLNGIGVQATNVYMPLFAVRELGFSLVLGGLTAAVAGAIGVAARVGWARKMAHGASGPRLLLLLALIATAGAVTFYIAGTSGWAWLLWVAAALHGTSALGVSVVLMSALMRSIPATSMASASGMVTAGMFTGFALGPLGMGVLVGSPGGFSLGWAAVGLVYLLCVLLAFGLMRTSRRTE</sequence>
<evidence type="ECO:0000313" key="9">
    <source>
        <dbReference type="EMBL" id="NJC56360.1"/>
    </source>
</evidence>
<evidence type="ECO:0000256" key="3">
    <source>
        <dbReference type="ARBA" id="ARBA00022692"/>
    </source>
</evidence>
<proteinExistence type="predicted"/>